<organism evidence="1 2">
    <name type="scientific">Pseudomonas citronellolis</name>
    <dbReference type="NCBI Taxonomy" id="53408"/>
    <lineage>
        <taxon>Bacteria</taxon>
        <taxon>Pseudomonadati</taxon>
        <taxon>Pseudomonadota</taxon>
        <taxon>Gammaproteobacteria</taxon>
        <taxon>Pseudomonadales</taxon>
        <taxon>Pseudomonadaceae</taxon>
        <taxon>Pseudomonas</taxon>
    </lineage>
</organism>
<proteinExistence type="predicted"/>
<accession>A0A1A9K8N7</accession>
<protein>
    <submittedName>
        <fullName evidence="1">Uncharacterized protein</fullName>
    </submittedName>
</protein>
<evidence type="ECO:0000313" key="2">
    <source>
        <dbReference type="Proteomes" id="UP000077748"/>
    </source>
</evidence>
<dbReference type="Proteomes" id="UP000077748">
    <property type="component" value="Chromosome"/>
</dbReference>
<dbReference type="AlphaFoldDB" id="A0A1A9K8N7"/>
<name>A0A1A9K8N7_9PSED</name>
<dbReference type="EMBL" id="CP015878">
    <property type="protein sequence ID" value="ANI13848.1"/>
    <property type="molecule type" value="Genomic_DNA"/>
</dbReference>
<gene>
    <name evidence="1" type="ORF">A9C11_07510</name>
</gene>
<dbReference type="RefSeq" id="WP_043314195.1">
    <property type="nucleotide sequence ID" value="NZ_CALEBV010000227.1"/>
</dbReference>
<sequence length="72" mass="7604">MHPLRISKEATSLDLFDAAQARHSAACDALRLLAGAPDLGCPDEGTLAGALGSLELLLRDASRLYEAARERA</sequence>
<reference evidence="1 2" key="1">
    <citation type="submission" date="2016-05" db="EMBL/GenBank/DDBJ databases">
        <title>Genome Sequence of Pseudomonas citronellolis Strain SJTE-3, an Estrogens and Persistent Organic Pollutants degradation strain.</title>
        <authorList>
            <person name="Liang R."/>
        </authorList>
    </citation>
    <scope>NUCLEOTIDE SEQUENCE [LARGE SCALE GENOMIC DNA]</scope>
    <source>
        <strain evidence="1 2">SJTE-3</strain>
    </source>
</reference>
<evidence type="ECO:0000313" key="1">
    <source>
        <dbReference type="EMBL" id="ANI13848.1"/>
    </source>
</evidence>